<reference evidence="2" key="2">
    <citation type="journal article" date="2019" name="Int. J. Syst. Evol. Microbiol.">
        <title>Tengunoibacter tsumagoiensis gen. nov., sp. nov., Dictyobacter kobayashii sp. nov., Dictyobacter alpinus sp. nov., and description of Dictyobacteraceae fam. nov. within the order Ktedonobacterales isolated from Tengu-no-mugimeshi, a soil-like granular mass of micro-organisms, and emended descriptions of the genera Ktedonobacter and Dictyobacter.</title>
        <authorList>
            <person name="Wang C."/>
            <person name="Zheng Y."/>
            <person name="Sakai Y."/>
            <person name="Toyoda A."/>
            <person name="Minakuchi Y."/>
            <person name="Abe K."/>
            <person name="Yokota A."/>
            <person name="Yabe S."/>
        </authorList>
    </citation>
    <scope>NUCLEOTIDE SEQUENCE</scope>
    <source>
        <strain evidence="2">Uno3</strain>
    </source>
</reference>
<evidence type="ECO:0000313" key="3">
    <source>
        <dbReference type="EMBL" id="GCE14262.1"/>
    </source>
</evidence>
<keyword evidence="1" id="KW-0472">Membrane</keyword>
<reference evidence="4" key="1">
    <citation type="submission" date="2018-12" db="EMBL/GenBank/DDBJ databases">
        <title>Tengunoibacter tsumagoiensis gen. nov., sp. nov., Dictyobacter kobayashii sp. nov., D. alpinus sp. nov., and D. joshuensis sp. nov. and description of Dictyobacteraceae fam. nov. within the order Ktedonobacterales isolated from Tengu-no-mugimeshi.</title>
        <authorList>
            <person name="Wang C.M."/>
            <person name="Zheng Y."/>
            <person name="Sakai Y."/>
            <person name="Toyoda A."/>
            <person name="Minakuchi Y."/>
            <person name="Abe K."/>
            <person name="Yokota A."/>
            <person name="Yabe S."/>
        </authorList>
    </citation>
    <scope>NUCLEOTIDE SEQUENCE [LARGE SCALE GENOMIC DNA]</scope>
    <source>
        <strain evidence="4">Uno3</strain>
    </source>
</reference>
<dbReference type="EMBL" id="BIFR01000001">
    <property type="protein sequence ID" value="GCE14262.1"/>
    <property type="molecule type" value="Genomic_DNA"/>
</dbReference>
<comment type="caution">
    <text evidence="2">The sequence shown here is derived from an EMBL/GenBank/DDBJ whole genome shotgun (WGS) entry which is preliminary data.</text>
</comment>
<evidence type="ECO:0000256" key="1">
    <source>
        <dbReference type="SAM" id="Phobius"/>
    </source>
</evidence>
<keyword evidence="1" id="KW-0812">Transmembrane</keyword>
<name>A0A402A4Y4_9CHLR</name>
<proteinExistence type="predicted"/>
<accession>A0A402A4Y4</accession>
<keyword evidence="4" id="KW-1185">Reference proteome</keyword>
<dbReference type="RefSeq" id="WP_126581677.1">
    <property type="nucleotide sequence ID" value="NZ_BIFR01000001.1"/>
</dbReference>
<dbReference type="AlphaFoldDB" id="A0A402A4Y4"/>
<evidence type="ECO:0000313" key="2">
    <source>
        <dbReference type="EMBL" id="GCE14208.1"/>
    </source>
</evidence>
<dbReference type="EMBL" id="BIFR01000001">
    <property type="protein sequence ID" value="GCE14208.1"/>
    <property type="molecule type" value="Genomic_DNA"/>
</dbReference>
<dbReference type="Proteomes" id="UP000287352">
    <property type="component" value="Unassembled WGS sequence"/>
</dbReference>
<evidence type="ECO:0000313" key="4">
    <source>
        <dbReference type="Proteomes" id="UP000287352"/>
    </source>
</evidence>
<organism evidence="2 4">
    <name type="scientific">Tengunoibacter tsumagoiensis</name>
    <dbReference type="NCBI Taxonomy" id="2014871"/>
    <lineage>
        <taxon>Bacteria</taxon>
        <taxon>Bacillati</taxon>
        <taxon>Chloroflexota</taxon>
        <taxon>Ktedonobacteria</taxon>
        <taxon>Ktedonobacterales</taxon>
        <taxon>Dictyobacteraceae</taxon>
        <taxon>Tengunoibacter</taxon>
    </lineage>
</organism>
<sequence length="115" mass="12429">MTPQQNHSPVDAWRGEMSGNIKEVQVSLQQLLIEVRQRPTRAEVEAMISTKVSTELFNATIGEIRGDINDLRKKPAEAQAWTGTAMTVGGCLVGAAGLAISTIIGVITLIAPHWH</sequence>
<gene>
    <name evidence="2" type="ORF">KTT_40670</name>
    <name evidence="3" type="ORF">KTT_41210</name>
</gene>
<keyword evidence="1" id="KW-1133">Transmembrane helix</keyword>
<feature type="transmembrane region" description="Helical" evidence="1">
    <location>
        <begin position="81"/>
        <end position="111"/>
    </location>
</feature>
<protein>
    <submittedName>
        <fullName evidence="2">Uncharacterized protein</fullName>
    </submittedName>
</protein>